<accession>D6YTK6</accession>
<keyword evidence="4 7" id="KW-0812">Transmembrane</keyword>
<evidence type="ECO:0000313" key="8">
    <source>
        <dbReference type="EMBL" id="ADI37467.1"/>
    </source>
</evidence>
<dbReference type="Proteomes" id="UP000001505">
    <property type="component" value="Chromosome"/>
</dbReference>
<gene>
    <name evidence="8" type="primary">sctS</name>
    <name evidence="8" type="ordered locus">wcw_0092</name>
</gene>
<comment type="similarity">
    <text evidence="2">Belongs to the FliQ/MopD/SpaQ family.</text>
</comment>
<dbReference type="InterPro" id="IPR002191">
    <property type="entry name" value="Bac_export_3"/>
</dbReference>
<dbReference type="HOGENOM" id="CLU_164516_1_1_0"/>
<comment type="subcellular location">
    <subcellularLocation>
        <location evidence="1">Cell membrane</location>
        <topology evidence="1">Multi-pass membrane protein</topology>
    </subcellularLocation>
</comment>
<dbReference type="AlphaFoldDB" id="D6YTK6"/>
<dbReference type="EMBL" id="CP001928">
    <property type="protein sequence ID" value="ADI37467.1"/>
    <property type="molecule type" value="Genomic_DNA"/>
</dbReference>
<keyword evidence="6 7" id="KW-0472">Membrane</keyword>
<proteinExistence type="inferred from homology"/>
<dbReference type="GO" id="GO:0009306">
    <property type="term" value="P:protein secretion"/>
    <property type="evidence" value="ECO:0007669"/>
    <property type="project" value="InterPro"/>
</dbReference>
<feature type="transmembrane region" description="Helical" evidence="7">
    <location>
        <begin position="51"/>
        <end position="71"/>
    </location>
</feature>
<evidence type="ECO:0000256" key="1">
    <source>
        <dbReference type="ARBA" id="ARBA00004651"/>
    </source>
</evidence>
<evidence type="ECO:0000256" key="7">
    <source>
        <dbReference type="SAM" id="Phobius"/>
    </source>
</evidence>
<organism evidence="8 9">
    <name type="scientific">Waddlia chondrophila (strain ATCC VR-1470 / WSU 86-1044)</name>
    <dbReference type="NCBI Taxonomy" id="716544"/>
    <lineage>
        <taxon>Bacteria</taxon>
        <taxon>Pseudomonadati</taxon>
        <taxon>Chlamydiota</taxon>
        <taxon>Chlamydiia</taxon>
        <taxon>Parachlamydiales</taxon>
        <taxon>Waddliaceae</taxon>
        <taxon>Waddlia</taxon>
    </lineage>
</organism>
<evidence type="ECO:0000256" key="4">
    <source>
        <dbReference type="ARBA" id="ARBA00022692"/>
    </source>
</evidence>
<keyword evidence="5 7" id="KW-1133">Transmembrane helix</keyword>
<dbReference type="InterPro" id="IPR006306">
    <property type="entry name" value="T3SS_HrpO"/>
</dbReference>
<dbReference type="KEGG" id="wch:wcw_0092"/>
<dbReference type="GO" id="GO:0005886">
    <property type="term" value="C:plasma membrane"/>
    <property type="evidence" value="ECO:0007669"/>
    <property type="project" value="UniProtKB-SubCell"/>
</dbReference>
<dbReference type="PIRSF" id="PIRSF004669">
    <property type="entry name" value="FliQ"/>
    <property type="match status" value="1"/>
</dbReference>
<keyword evidence="9" id="KW-1185">Reference proteome</keyword>
<dbReference type="PANTHER" id="PTHR34040">
    <property type="entry name" value="FLAGELLAR BIOSYNTHETIC PROTEIN FLIQ"/>
    <property type="match status" value="1"/>
</dbReference>
<dbReference type="PRINTS" id="PR00952">
    <property type="entry name" value="TYPE3IMQPROT"/>
</dbReference>
<protein>
    <submittedName>
        <fullName evidence="8">Type III secretion inner membrane protein SctS</fullName>
    </submittedName>
</protein>
<dbReference type="PANTHER" id="PTHR34040:SF2">
    <property type="entry name" value="FLAGELLAR BIOSYNTHETIC PROTEIN FLIQ"/>
    <property type="match status" value="1"/>
</dbReference>
<dbReference type="STRING" id="716544.wcw_0092"/>
<feature type="transmembrane region" description="Helical" evidence="7">
    <location>
        <begin position="15"/>
        <end position="39"/>
    </location>
</feature>
<dbReference type="eggNOG" id="COG4794">
    <property type="taxonomic scope" value="Bacteria"/>
</dbReference>
<sequence length="92" mass="10161">MFQTQVVQLAYQGMLLILILSAPPILISMFFGLMVAIFQAATQIQEQTLSFTVKLVAVTLTLMFLGGWLGAQIMSFSINIFTNFPRWSVGGV</sequence>
<keyword evidence="3" id="KW-1003">Cell membrane</keyword>
<evidence type="ECO:0000256" key="6">
    <source>
        <dbReference type="ARBA" id="ARBA00023136"/>
    </source>
</evidence>
<reference evidence="8 9" key="1">
    <citation type="journal article" date="2010" name="PLoS ONE">
        <title>The Waddlia genome: a window into chlamydial biology.</title>
        <authorList>
            <person name="Bertelli C."/>
            <person name="Collyn F."/>
            <person name="Croxatto A."/>
            <person name="Ruckert C."/>
            <person name="Polkinghorne A."/>
            <person name="Kebbi-Beghdadi C."/>
            <person name="Goesmann A."/>
            <person name="Vaughan L."/>
            <person name="Greub G."/>
        </authorList>
    </citation>
    <scope>NUCLEOTIDE SEQUENCE [LARGE SCALE GENOMIC DNA]</scope>
    <source>
        <strain evidence="9">ATCC VR-1470 / WSU 86-1044</strain>
    </source>
</reference>
<dbReference type="NCBIfam" id="TIGR01403">
    <property type="entry name" value="fliQ_rel_III"/>
    <property type="match status" value="1"/>
</dbReference>
<dbReference type="OrthoDB" id="9806440at2"/>
<evidence type="ECO:0000256" key="2">
    <source>
        <dbReference type="ARBA" id="ARBA00006156"/>
    </source>
</evidence>
<evidence type="ECO:0000313" key="9">
    <source>
        <dbReference type="Proteomes" id="UP000001505"/>
    </source>
</evidence>
<name>D6YTK6_WADCW</name>
<dbReference type="Pfam" id="PF01313">
    <property type="entry name" value="Bac_export_3"/>
    <property type="match status" value="1"/>
</dbReference>
<evidence type="ECO:0000256" key="3">
    <source>
        <dbReference type="ARBA" id="ARBA00022475"/>
    </source>
</evidence>
<dbReference type="RefSeq" id="WP_013181195.1">
    <property type="nucleotide sequence ID" value="NC_014225.1"/>
</dbReference>
<evidence type="ECO:0000256" key="5">
    <source>
        <dbReference type="ARBA" id="ARBA00022989"/>
    </source>
</evidence>